<gene>
    <name evidence="2" type="ORF">MKO06_01655</name>
</gene>
<proteinExistence type="predicted"/>
<accession>A0A9X2I8G1</accession>
<keyword evidence="1" id="KW-1133">Transmembrane helix</keyword>
<protein>
    <submittedName>
        <fullName evidence="2">DUF6090 family protein</fullName>
    </submittedName>
</protein>
<evidence type="ECO:0000313" key="2">
    <source>
        <dbReference type="EMBL" id="MCP9198593.1"/>
    </source>
</evidence>
<evidence type="ECO:0000256" key="1">
    <source>
        <dbReference type="SAM" id="Phobius"/>
    </source>
</evidence>
<dbReference type="RefSeq" id="WP_241550600.1">
    <property type="nucleotide sequence ID" value="NZ_JANCNS010000001.1"/>
</dbReference>
<dbReference type="AlphaFoldDB" id="A0A9X2I8G1"/>
<keyword evidence="1" id="KW-0812">Transmembrane</keyword>
<organism evidence="2 3">
    <name type="scientific">Christiangramia oceanisediminis</name>
    <dbReference type="NCBI Taxonomy" id="2920386"/>
    <lineage>
        <taxon>Bacteria</taxon>
        <taxon>Pseudomonadati</taxon>
        <taxon>Bacteroidota</taxon>
        <taxon>Flavobacteriia</taxon>
        <taxon>Flavobacteriales</taxon>
        <taxon>Flavobacteriaceae</taxon>
        <taxon>Christiangramia</taxon>
    </lineage>
</organism>
<dbReference type="InterPro" id="IPR045749">
    <property type="entry name" value="DUF6090"/>
</dbReference>
<name>A0A9X2I8G1_9FLAO</name>
<dbReference type="EMBL" id="JANCNS010000001">
    <property type="protein sequence ID" value="MCP9198593.1"/>
    <property type="molecule type" value="Genomic_DNA"/>
</dbReference>
<keyword evidence="1" id="KW-0472">Membrane</keyword>
<comment type="caution">
    <text evidence="2">The sequence shown here is derived from an EMBL/GenBank/DDBJ whole genome shotgun (WGS) entry which is preliminary data.</text>
</comment>
<evidence type="ECO:0000313" key="3">
    <source>
        <dbReference type="Proteomes" id="UP001155280"/>
    </source>
</evidence>
<reference evidence="2" key="1">
    <citation type="submission" date="2022-07" db="EMBL/GenBank/DDBJ databases">
        <title>Gramela sediminis sp. nov., isolated from deep-sea sediment of the Indian Ocean.</title>
        <authorList>
            <person name="Shi H."/>
        </authorList>
    </citation>
    <scope>NUCLEOTIDE SEQUENCE</scope>
    <source>
        <strain evidence="2">GC03-9</strain>
    </source>
</reference>
<dbReference type="Proteomes" id="UP001155280">
    <property type="component" value="Unassembled WGS sequence"/>
</dbReference>
<feature type="transmembrane region" description="Helical" evidence="1">
    <location>
        <begin position="21"/>
        <end position="42"/>
    </location>
</feature>
<dbReference type="Pfam" id="PF19578">
    <property type="entry name" value="DUF6090"/>
    <property type="match status" value="1"/>
</dbReference>
<keyword evidence="3" id="KW-1185">Reference proteome</keyword>
<sequence>MIKFFRNIRRRLLRENRFTRYLLYAVGEIILVVIGILIALQINEWNNERNRQQWENEVLIQMQSDLQKSQDEIKEVSSLYLEKAQTSAKILRLFWKNEVPYSKDSLSYFLNSIGVSRQYSPPLGTARALINSGKIDLLSHLELRTAINTYLEKVDYTLKDIDRYEETYFRKAQEKFKHQLPDDIFTLEEEVQFREPWKNPDSLRVIAKIKARGLNKTPLQIDRVPFPVEPEELFKSKDVFIAFNWYWNAHINRHRRYEEMLEYTNELLEVLNKYSSNEKV</sequence>